<protein>
    <submittedName>
        <fullName evidence="1">Uncharacterized protein</fullName>
    </submittedName>
</protein>
<accession>A0A6J4TN75</accession>
<name>A0A6J4TN75_9ACTN</name>
<evidence type="ECO:0000313" key="1">
    <source>
        <dbReference type="EMBL" id="CAA9527940.1"/>
    </source>
</evidence>
<gene>
    <name evidence="1" type="ORF">AVDCRST_MAG85-3410</name>
</gene>
<organism evidence="1">
    <name type="scientific">uncultured Solirubrobacteraceae bacterium</name>
    <dbReference type="NCBI Taxonomy" id="1162706"/>
    <lineage>
        <taxon>Bacteria</taxon>
        <taxon>Bacillati</taxon>
        <taxon>Actinomycetota</taxon>
        <taxon>Thermoleophilia</taxon>
        <taxon>Solirubrobacterales</taxon>
        <taxon>Solirubrobacteraceae</taxon>
        <taxon>environmental samples</taxon>
    </lineage>
</organism>
<proteinExistence type="predicted"/>
<dbReference type="EMBL" id="CADCVT010000375">
    <property type="protein sequence ID" value="CAA9527940.1"/>
    <property type="molecule type" value="Genomic_DNA"/>
</dbReference>
<dbReference type="AlphaFoldDB" id="A0A6J4TN75"/>
<sequence>MAAGTVAASTSSLCRPTAIVAVASVNCSESASAIVSAPSTVCAVPSSTNCASAPLVVVTTAGSSDDPTGICTVC</sequence>
<reference evidence="1" key="1">
    <citation type="submission" date="2020-02" db="EMBL/GenBank/DDBJ databases">
        <authorList>
            <person name="Meier V. D."/>
        </authorList>
    </citation>
    <scope>NUCLEOTIDE SEQUENCE</scope>
    <source>
        <strain evidence="1">AVDCRST_MAG85</strain>
    </source>
</reference>